<dbReference type="GeneID" id="94583665"/>
<organism evidence="1 2">
    <name type="scientific">Yarrowia lipolytica</name>
    <name type="common">Candida lipolytica</name>
    <dbReference type="NCBI Taxonomy" id="4952"/>
    <lineage>
        <taxon>Eukaryota</taxon>
        <taxon>Fungi</taxon>
        <taxon>Dikarya</taxon>
        <taxon>Ascomycota</taxon>
        <taxon>Saccharomycotina</taxon>
        <taxon>Dipodascomycetes</taxon>
        <taxon>Dipodascales</taxon>
        <taxon>Dipodascales incertae sedis</taxon>
        <taxon>Yarrowia</taxon>
    </lineage>
</organism>
<evidence type="ECO:0000313" key="1">
    <source>
        <dbReference type="EMBL" id="AOW05654.1"/>
    </source>
</evidence>
<dbReference type="EMBL" id="CP017557">
    <property type="protein sequence ID" value="AOW05654.1"/>
    <property type="molecule type" value="Genomic_DNA"/>
</dbReference>
<name>A0A1D8NJ46_YARLL</name>
<dbReference type="VEuPathDB" id="FungiDB:YALI1_E23280g"/>
<reference evidence="1 2" key="1">
    <citation type="journal article" date="2016" name="PLoS ONE">
        <title>Sequence Assembly of Yarrowia lipolytica Strain W29/CLIB89 Shows Transposable Element Diversity.</title>
        <authorList>
            <person name="Magnan C."/>
            <person name="Yu J."/>
            <person name="Chang I."/>
            <person name="Jahn E."/>
            <person name="Kanomata Y."/>
            <person name="Wu J."/>
            <person name="Zeller M."/>
            <person name="Oakes M."/>
            <person name="Baldi P."/>
            <person name="Sandmeyer S."/>
        </authorList>
    </citation>
    <scope>NUCLEOTIDE SEQUENCE [LARGE SCALE GENOMIC DNA]</scope>
    <source>
        <strain evidence="2">CLIB89(W29)</strain>
    </source>
</reference>
<dbReference type="RefSeq" id="XP_068139162.1">
    <property type="nucleotide sequence ID" value="XM_068283061.1"/>
</dbReference>
<dbReference type="AlphaFoldDB" id="A0A1D8NJ46"/>
<accession>A0A1D8NJ46</accession>
<gene>
    <name evidence="1" type="ORF">YALI1_E23280g</name>
</gene>
<dbReference type="Proteomes" id="UP000182444">
    <property type="component" value="Chromosome 1E"/>
</dbReference>
<protein>
    <submittedName>
        <fullName evidence="1">Uncharacterized protein</fullName>
    </submittedName>
</protein>
<sequence length="153" mass="17236">MYLPTPFPIIRSGRHWIIRINVDHRGSSWIIMDHHRPTWICADPTLMVVASSLSCLHRAMKVVVFRVGAGFLTEALDHAAPTYKGDTVHGVAIIPCWRRCWAKAEVATRTSRPGSICPACTGRMFCWGQKSWPWSCARAMSNHGWHISPCDVI</sequence>
<proteinExistence type="predicted"/>
<evidence type="ECO:0000313" key="2">
    <source>
        <dbReference type="Proteomes" id="UP000182444"/>
    </source>
</evidence>